<keyword evidence="2" id="KW-1185">Reference proteome</keyword>
<dbReference type="AlphaFoldDB" id="A0AAV4XD40"/>
<dbReference type="EMBL" id="BPLR01000101">
    <property type="protein sequence ID" value="GIY92135.1"/>
    <property type="molecule type" value="Genomic_DNA"/>
</dbReference>
<protein>
    <recommendedName>
        <fullName evidence="3">Cytochrome c biogenesis B</fullName>
    </recommendedName>
</protein>
<evidence type="ECO:0000313" key="2">
    <source>
        <dbReference type="Proteomes" id="UP001054945"/>
    </source>
</evidence>
<comment type="caution">
    <text evidence="1">The sequence shown here is derived from an EMBL/GenBank/DDBJ whole genome shotgun (WGS) entry which is preliminary data.</text>
</comment>
<accession>A0AAV4XD40</accession>
<gene>
    <name evidence="1" type="ORF">CEXT_445101</name>
</gene>
<proteinExistence type="predicted"/>
<dbReference type="Proteomes" id="UP001054945">
    <property type="component" value="Unassembled WGS sequence"/>
</dbReference>
<reference evidence="1 2" key="1">
    <citation type="submission" date="2021-06" db="EMBL/GenBank/DDBJ databases">
        <title>Caerostris extrusa draft genome.</title>
        <authorList>
            <person name="Kono N."/>
            <person name="Arakawa K."/>
        </authorList>
    </citation>
    <scope>NUCLEOTIDE SEQUENCE [LARGE SCALE GENOMIC DNA]</scope>
</reference>
<evidence type="ECO:0008006" key="3">
    <source>
        <dbReference type="Google" id="ProtNLM"/>
    </source>
</evidence>
<organism evidence="1 2">
    <name type="scientific">Caerostris extrusa</name>
    <name type="common">Bark spider</name>
    <name type="synonym">Caerostris bankana</name>
    <dbReference type="NCBI Taxonomy" id="172846"/>
    <lineage>
        <taxon>Eukaryota</taxon>
        <taxon>Metazoa</taxon>
        <taxon>Ecdysozoa</taxon>
        <taxon>Arthropoda</taxon>
        <taxon>Chelicerata</taxon>
        <taxon>Arachnida</taxon>
        <taxon>Araneae</taxon>
        <taxon>Araneomorphae</taxon>
        <taxon>Entelegynae</taxon>
        <taxon>Araneoidea</taxon>
        <taxon>Araneidae</taxon>
        <taxon>Caerostris</taxon>
    </lineage>
</organism>
<evidence type="ECO:0000313" key="1">
    <source>
        <dbReference type="EMBL" id="GIY92135.1"/>
    </source>
</evidence>
<name>A0AAV4XD40_CAEEX</name>
<sequence>MGEKLFNRVVLFPPAATAPFIICPARLGSRYVEQWLFLGFDSIWMGWILGRRCSFFSGKGWVLKGSPFKNFCEAKSQNRVLVYDRASVNPGVFRSEVKRVSLSLSVRLFDFLWRSGHLIFTQIKPNSSSKSRLSSERPFLNRPTITPENSFVFIIAVITPCLSPTLSGEL</sequence>